<evidence type="ECO:0000259" key="1">
    <source>
        <dbReference type="Pfam" id="PF08241"/>
    </source>
</evidence>
<protein>
    <submittedName>
        <fullName evidence="2">Class I SAM-dependent methyltransferase</fullName>
    </submittedName>
</protein>
<dbReference type="GO" id="GO:0008168">
    <property type="term" value="F:methyltransferase activity"/>
    <property type="evidence" value="ECO:0007669"/>
    <property type="project" value="UniProtKB-KW"/>
</dbReference>
<dbReference type="CDD" id="cd02440">
    <property type="entry name" value="AdoMet_MTases"/>
    <property type="match status" value="1"/>
</dbReference>
<dbReference type="AlphaFoldDB" id="A0A9D1HQD5"/>
<dbReference type="SUPFAM" id="SSF53335">
    <property type="entry name" value="S-adenosyl-L-methionine-dependent methyltransferases"/>
    <property type="match status" value="1"/>
</dbReference>
<dbReference type="PANTHER" id="PTHR43861:SF1">
    <property type="entry name" value="TRANS-ACONITATE 2-METHYLTRANSFERASE"/>
    <property type="match status" value="1"/>
</dbReference>
<dbReference type="InterPro" id="IPR029063">
    <property type="entry name" value="SAM-dependent_MTases_sf"/>
</dbReference>
<gene>
    <name evidence="2" type="ORF">IAD15_12090</name>
</gene>
<evidence type="ECO:0000313" key="2">
    <source>
        <dbReference type="EMBL" id="HIU14783.1"/>
    </source>
</evidence>
<keyword evidence="2" id="KW-0489">Methyltransferase</keyword>
<sequence length="243" mass="27541">MKENKYDDPVFFEKYSQMTRSQKGLEGAGEWEDFRAIFPPLAGRSFLDLGCGYGWHCQYALEQGAASVTGVDLSEKMLAKARELTDPSIHYIHCALEDYAFVPGSVDVMMSSLALHYIQDLNTMFQKMATALKPGGDLAFSIEHPIFTAEGKEDWIYDENGKIVCWPVDRYFDESLRESIFLGEKVVKYHHTMTSILNGVIQAGLTLTAVKEAEPASYLRHLPEMQNELRRPMMLLVCAHKQD</sequence>
<accession>A0A9D1HQD5</accession>
<reference evidence="2" key="2">
    <citation type="journal article" date="2021" name="PeerJ">
        <title>Extensive microbial diversity within the chicken gut microbiome revealed by metagenomics and culture.</title>
        <authorList>
            <person name="Gilroy R."/>
            <person name="Ravi A."/>
            <person name="Getino M."/>
            <person name="Pursley I."/>
            <person name="Horton D.L."/>
            <person name="Alikhan N.F."/>
            <person name="Baker D."/>
            <person name="Gharbi K."/>
            <person name="Hall N."/>
            <person name="Watson M."/>
            <person name="Adriaenssens E.M."/>
            <person name="Foster-Nyarko E."/>
            <person name="Jarju S."/>
            <person name="Secka A."/>
            <person name="Antonio M."/>
            <person name="Oren A."/>
            <person name="Chaudhuri R.R."/>
            <person name="La Ragione R."/>
            <person name="Hildebrand F."/>
            <person name="Pallen M.J."/>
        </authorList>
    </citation>
    <scope>NUCLEOTIDE SEQUENCE</scope>
    <source>
        <strain evidence="2">CHK195-11698</strain>
    </source>
</reference>
<proteinExistence type="predicted"/>
<evidence type="ECO:0000313" key="3">
    <source>
        <dbReference type="Proteomes" id="UP000824175"/>
    </source>
</evidence>
<dbReference type="Proteomes" id="UP000824175">
    <property type="component" value="Unassembled WGS sequence"/>
</dbReference>
<dbReference type="Gene3D" id="3.40.50.150">
    <property type="entry name" value="Vaccinia Virus protein VP39"/>
    <property type="match status" value="1"/>
</dbReference>
<comment type="caution">
    <text evidence="2">The sequence shown here is derived from an EMBL/GenBank/DDBJ whole genome shotgun (WGS) entry which is preliminary data.</text>
</comment>
<reference evidence="2" key="1">
    <citation type="submission" date="2020-10" db="EMBL/GenBank/DDBJ databases">
        <authorList>
            <person name="Gilroy R."/>
        </authorList>
    </citation>
    <scope>NUCLEOTIDE SEQUENCE</scope>
    <source>
        <strain evidence="2">CHK195-11698</strain>
    </source>
</reference>
<dbReference type="GO" id="GO:0032259">
    <property type="term" value="P:methylation"/>
    <property type="evidence" value="ECO:0007669"/>
    <property type="project" value="UniProtKB-KW"/>
</dbReference>
<name>A0A9D1HQD5_9FIRM</name>
<dbReference type="EMBL" id="DVMJ01000114">
    <property type="protein sequence ID" value="HIU14783.1"/>
    <property type="molecule type" value="Genomic_DNA"/>
</dbReference>
<feature type="domain" description="Methyltransferase type 11" evidence="1">
    <location>
        <begin position="47"/>
        <end position="140"/>
    </location>
</feature>
<keyword evidence="2" id="KW-0808">Transferase</keyword>
<dbReference type="InterPro" id="IPR013216">
    <property type="entry name" value="Methyltransf_11"/>
</dbReference>
<organism evidence="2 3">
    <name type="scientific">Candidatus Fimiplasma intestinipullorum</name>
    <dbReference type="NCBI Taxonomy" id="2840825"/>
    <lineage>
        <taxon>Bacteria</taxon>
        <taxon>Bacillati</taxon>
        <taxon>Bacillota</taxon>
        <taxon>Clostridia</taxon>
        <taxon>Eubacteriales</taxon>
        <taxon>Candidatus Fimiplasma</taxon>
    </lineage>
</organism>
<dbReference type="PANTHER" id="PTHR43861">
    <property type="entry name" value="TRANS-ACONITATE 2-METHYLTRANSFERASE-RELATED"/>
    <property type="match status" value="1"/>
</dbReference>
<dbReference type="Pfam" id="PF08241">
    <property type="entry name" value="Methyltransf_11"/>
    <property type="match status" value="1"/>
</dbReference>